<keyword evidence="4 6" id="KW-1133">Transmembrane helix</keyword>
<feature type="transmembrane region" description="Helical" evidence="6">
    <location>
        <begin position="210"/>
        <end position="231"/>
    </location>
</feature>
<evidence type="ECO:0000256" key="5">
    <source>
        <dbReference type="ARBA" id="ARBA00023136"/>
    </source>
</evidence>
<reference evidence="7 8" key="1">
    <citation type="submission" date="2018-05" db="EMBL/GenBank/DDBJ databases">
        <title>A metagenomic window into the 2 km-deep terrestrial subsurface aquifer revealed taxonomically and functionally diverse microbial community comprising novel uncultured bacterial lineages.</title>
        <authorList>
            <person name="Kadnikov V.V."/>
            <person name="Mardanov A.V."/>
            <person name="Beletsky A.V."/>
            <person name="Banks D."/>
            <person name="Pimenov N.V."/>
            <person name="Frank Y.A."/>
            <person name="Karnachuk O.V."/>
            <person name="Ravin N.V."/>
        </authorList>
    </citation>
    <scope>NUCLEOTIDE SEQUENCE [LARGE SCALE GENOMIC DNA]</scope>
    <source>
        <strain evidence="7">BY5</strain>
    </source>
</reference>
<organism evidence="7 8">
    <name type="scientific">Candidatus Ozemobacter sibiricus</name>
    <dbReference type="NCBI Taxonomy" id="2268124"/>
    <lineage>
        <taxon>Bacteria</taxon>
        <taxon>Candidatus Ozemobacteria</taxon>
        <taxon>Candidatus Ozemobacterales</taxon>
        <taxon>Candidatus Ozemobacteraceae</taxon>
        <taxon>Candidatus Ozemobacter</taxon>
    </lineage>
</organism>
<evidence type="ECO:0000256" key="1">
    <source>
        <dbReference type="ARBA" id="ARBA00004651"/>
    </source>
</evidence>
<dbReference type="NCBIfam" id="TIGR00374">
    <property type="entry name" value="flippase-like domain"/>
    <property type="match status" value="1"/>
</dbReference>
<feature type="transmembrane region" description="Helical" evidence="6">
    <location>
        <begin position="243"/>
        <end position="270"/>
    </location>
</feature>
<feature type="transmembrane region" description="Helical" evidence="6">
    <location>
        <begin position="116"/>
        <end position="137"/>
    </location>
</feature>
<feature type="transmembrane region" description="Helical" evidence="6">
    <location>
        <begin position="143"/>
        <end position="164"/>
    </location>
</feature>
<feature type="transmembrane region" description="Helical" evidence="6">
    <location>
        <begin position="38"/>
        <end position="57"/>
    </location>
</feature>
<protein>
    <recommendedName>
        <fullName evidence="9">Dolichol-P-glucose synthetase</fullName>
    </recommendedName>
</protein>
<dbReference type="GO" id="GO:0005886">
    <property type="term" value="C:plasma membrane"/>
    <property type="evidence" value="ECO:0007669"/>
    <property type="project" value="UniProtKB-SubCell"/>
</dbReference>
<dbReference type="Proteomes" id="UP000252355">
    <property type="component" value="Unassembled WGS sequence"/>
</dbReference>
<evidence type="ECO:0000256" key="3">
    <source>
        <dbReference type="ARBA" id="ARBA00022692"/>
    </source>
</evidence>
<keyword evidence="2" id="KW-1003">Cell membrane</keyword>
<sequence length="328" mass="36996">MFRSKRFWGLVVSLVFLWLALRRVEWQRLPPILLTIDPRFVAAMLVSIICEGLMRAWRWQVILGGRPLPFRHSYTGLMLGYFFNNVLPARAGEFIRAAYLGRQGIIRSSEAFGSVVLERFVDGIAVLTLILLAVQWFEVSPGIRQAGFSALVFYALVLGFILLFQFRRHWVMPITGFFIRLLPERFRERVTTAQEAFIRGLDSIRHPGRFLGVIALTFLSWGISTFTYYLSLKVFGLSQGWDVALLLISILSLGAMIPSSPGMIGIYQWCCMLVLSDMLHLPPEVAASHGLFTHFISYSVVLVIGLGLLTLENLSINDLQNAAPLDPA</sequence>
<evidence type="ECO:0000313" key="8">
    <source>
        <dbReference type="Proteomes" id="UP000252355"/>
    </source>
</evidence>
<name>A0A367ZQC5_9BACT</name>
<evidence type="ECO:0000256" key="2">
    <source>
        <dbReference type="ARBA" id="ARBA00022475"/>
    </source>
</evidence>
<evidence type="ECO:0008006" key="9">
    <source>
        <dbReference type="Google" id="ProtNLM"/>
    </source>
</evidence>
<dbReference type="InterPro" id="IPR022791">
    <property type="entry name" value="L-PG_synthase/AglD"/>
</dbReference>
<dbReference type="AlphaFoldDB" id="A0A367ZQC5"/>
<proteinExistence type="predicted"/>
<evidence type="ECO:0000256" key="6">
    <source>
        <dbReference type="SAM" id="Phobius"/>
    </source>
</evidence>
<comment type="subcellular location">
    <subcellularLocation>
        <location evidence="1">Cell membrane</location>
        <topology evidence="1">Multi-pass membrane protein</topology>
    </subcellularLocation>
</comment>
<comment type="caution">
    <text evidence="7">The sequence shown here is derived from an EMBL/GenBank/DDBJ whole genome shotgun (WGS) entry which is preliminary data.</text>
</comment>
<dbReference type="PANTHER" id="PTHR39087">
    <property type="entry name" value="UPF0104 MEMBRANE PROTEIN MJ1595"/>
    <property type="match status" value="1"/>
</dbReference>
<keyword evidence="5 6" id="KW-0472">Membrane</keyword>
<dbReference type="Pfam" id="PF03706">
    <property type="entry name" value="LPG_synthase_TM"/>
    <property type="match status" value="1"/>
</dbReference>
<gene>
    <name evidence="7" type="ORF">OZSIB_3541</name>
</gene>
<keyword evidence="3 6" id="KW-0812">Transmembrane</keyword>
<evidence type="ECO:0000313" key="7">
    <source>
        <dbReference type="EMBL" id="RCK80037.1"/>
    </source>
</evidence>
<dbReference type="EMBL" id="QOQW01000008">
    <property type="protein sequence ID" value="RCK80037.1"/>
    <property type="molecule type" value="Genomic_DNA"/>
</dbReference>
<evidence type="ECO:0000256" key="4">
    <source>
        <dbReference type="ARBA" id="ARBA00022989"/>
    </source>
</evidence>
<accession>A0A367ZQC5</accession>
<dbReference type="PANTHER" id="PTHR39087:SF2">
    <property type="entry name" value="UPF0104 MEMBRANE PROTEIN MJ1595"/>
    <property type="match status" value="1"/>
</dbReference>
<feature type="transmembrane region" description="Helical" evidence="6">
    <location>
        <begin position="291"/>
        <end position="311"/>
    </location>
</feature>